<accession>A0ABW1JK51</accession>
<dbReference type="Proteomes" id="UP001596189">
    <property type="component" value="Unassembled WGS sequence"/>
</dbReference>
<keyword evidence="2" id="KW-0540">Nuclease</keyword>
<name>A0ABW1JK51_9ACTN</name>
<organism evidence="2 3">
    <name type="scientific">Angustibacter luteus</name>
    <dbReference type="NCBI Taxonomy" id="658456"/>
    <lineage>
        <taxon>Bacteria</taxon>
        <taxon>Bacillati</taxon>
        <taxon>Actinomycetota</taxon>
        <taxon>Actinomycetes</taxon>
        <taxon>Kineosporiales</taxon>
        <taxon>Kineosporiaceae</taxon>
    </lineage>
</organism>
<evidence type="ECO:0000256" key="1">
    <source>
        <dbReference type="SAM" id="MobiDB-lite"/>
    </source>
</evidence>
<sequence length="308" mass="34088">MAWLKTDDSAATEPRVLALADGVELRRLAAWGFLSLVCSLAANHMTDDVLTEAQCRFVAPTTWQRQIDACVRAGLVTKVPRQKAWKLVKPSPLHMRSREEILNDRVRASDRRDDFLRAYVIRRDGDACRWCGRSVNTSRFDTRSPRGREFDHLDITQPTTIATYVVSCRGCNRRRAVPSEAATMTLLPAPLQPLYGEQTVSDLREFFPGDTFVVGRNPAPRDLAPGETTRSDTSDLDPALRATQTPLEAPQTVDADRRPTVGSRSDARDGTGRVGTGQVGSGAAPPPTQAQIPARRRRARRGRNRSSS</sequence>
<dbReference type="GO" id="GO:0004519">
    <property type="term" value="F:endonuclease activity"/>
    <property type="evidence" value="ECO:0007669"/>
    <property type="project" value="UniProtKB-KW"/>
</dbReference>
<gene>
    <name evidence="2" type="ORF">ACFQDO_18645</name>
</gene>
<keyword evidence="2" id="KW-0378">Hydrolase</keyword>
<feature type="compositionally biased region" description="Basic residues" evidence="1">
    <location>
        <begin position="294"/>
        <end position="308"/>
    </location>
</feature>
<feature type="region of interest" description="Disordered" evidence="1">
    <location>
        <begin position="211"/>
        <end position="308"/>
    </location>
</feature>
<dbReference type="EMBL" id="JBHSRD010000008">
    <property type="protein sequence ID" value="MFC6009158.1"/>
    <property type="molecule type" value="Genomic_DNA"/>
</dbReference>
<evidence type="ECO:0000313" key="3">
    <source>
        <dbReference type="Proteomes" id="UP001596189"/>
    </source>
</evidence>
<reference evidence="3" key="1">
    <citation type="journal article" date="2019" name="Int. J. Syst. Evol. Microbiol.">
        <title>The Global Catalogue of Microorganisms (GCM) 10K type strain sequencing project: providing services to taxonomists for standard genome sequencing and annotation.</title>
        <authorList>
            <consortium name="The Broad Institute Genomics Platform"/>
            <consortium name="The Broad Institute Genome Sequencing Center for Infectious Disease"/>
            <person name="Wu L."/>
            <person name="Ma J."/>
        </authorList>
    </citation>
    <scope>NUCLEOTIDE SEQUENCE [LARGE SCALE GENOMIC DNA]</scope>
    <source>
        <strain evidence="3">KACC 14249</strain>
    </source>
</reference>
<feature type="compositionally biased region" description="Basic and acidic residues" evidence="1">
    <location>
        <begin position="254"/>
        <end position="271"/>
    </location>
</feature>
<keyword evidence="3" id="KW-1185">Reference proteome</keyword>
<keyword evidence="2" id="KW-0255">Endonuclease</keyword>
<comment type="caution">
    <text evidence="2">The sequence shown here is derived from an EMBL/GenBank/DDBJ whole genome shotgun (WGS) entry which is preliminary data.</text>
</comment>
<protein>
    <submittedName>
        <fullName evidence="2">HNH endonuclease</fullName>
    </submittedName>
</protein>
<proteinExistence type="predicted"/>
<dbReference type="RefSeq" id="WP_345717684.1">
    <property type="nucleotide sequence ID" value="NZ_BAABFP010000007.1"/>
</dbReference>
<evidence type="ECO:0000313" key="2">
    <source>
        <dbReference type="EMBL" id="MFC6009158.1"/>
    </source>
</evidence>